<proteinExistence type="predicted"/>
<sequence>MSDSPKPKNRWMSVLLVISLALNLLIVGVALGTALRVKGGDHAKSPPGFGSALYRALPKEERKAMRGELFDRHKKGTHNRSQDFAQLSTALRATPFDAVAVQALLDQQAQSMADLQNALQQEWLARVEAMSDEDRLVYADRLEEVVKRGPRGHKKKD</sequence>
<keyword evidence="2" id="KW-1185">Reference proteome</keyword>
<evidence type="ECO:0000313" key="2">
    <source>
        <dbReference type="Proteomes" id="UP000050786"/>
    </source>
</evidence>
<reference evidence="2" key="1">
    <citation type="submission" date="2015-09" db="EMBL/GenBank/DDBJ databases">
        <authorList>
            <person name="Rodrigo-Torres L."/>
            <person name="Arahal D.R."/>
        </authorList>
    </citation>
    <scope>NUCLEOTIDE SEQUENCE [LARGE SCALE GENOMIC DNA]</scope>
    <source>
        <strain evidence="2">CECT 4293</strain>
    </source>
</reference>
<protein>
    <submittedName>
        <fullName evidence="1">Putative integral membrane protein</fullName>
    </submittedName>
</protein>
<dbReference type="Pfam" id="PF13801">
    <property type="entry name" value="Metal_resist"/>
    <property type="match status" value="1"/>
</dbReference>
<dbReference type="AlphaFoldDB" id="A0A0P1E7A6"/>
<accession>A0A0P1E7A6</accession>
<organism evidence="1 2">
    <name type="scientific">Ruegeria atlantica</name>
    <dbReference type="NCBI Taxonomy" id="81569"/>
    <lineage>
        <taxon>Bacteria</taxon>
        <taxon>Pseudomonadati</taxon>
        <taxon>Pseudomonadota</taxon>
        <taxon>Alphaproteobacteria</taxon>
        <taxon>Rhodobacterales</taxon>
        <taxon>Roseobacteraceae</taxon>
        <taxon>Ruegeria</taxon>
    </lineage>
</organism>
<evidence type="ECO:0000313" key="1">
    <source>
        <dbReference type="EMBL" id="CUH44440.1"/>
    </source>
</evidence>
<dbReference type="RefSeq" id="WP_058274414.1">
    <property type="nucleotide sequence ID" value="NZ_CYPS01000046.1"/>
</dbReference>
<dbReference type="InterPro" id="IPR025961">
    <property type="entry name" value="Metal_resist"/>
</dbReference>
<dbReference type="Proteomes" id="UP000050786">
    <property type="component" value="Unassembled WGS sequence"/>
</dbReference>
<dbReference type="EMBL" id="CYPS01000046">
    <property type="protein sequence ID" value="CUH44440.1"/>
    <property type="molecule type" value="Genomic_DNA"/>
</dbReference>
<gene>
    <name evidence="1" type="ORF">RUM4293_03341</name>
</gene>
<name>A0A0P1E7A6_9RHOB</name>